<proteinExistence type="predicted"/>
<evidence type="ECO:0000313" key="3">
    <source>
        <dbReference type="Proteomes" id="UP000076476"/>
    </source>
</evidence>
<accession>A0A164BNT8</accession>
<dbReference type="RefSeq" id="WP_063386299.1">
    <property type="nucleotide sequence ID" value="NZ_CP017703.1"/>
</dbReference>
<organism evidence="2 3">
    <name type="scientific">Aeribacillus pallidus</name>
    <dbReference type="NCBI Taxonomy" id="33936"/>
    <lineage>
        <taxon>Bacteria</taxon>
        <taxon>Bacillati</taxon>
        <taxon>Bacillota</taxon>
        <taxon>Bacilli</taxon>
        <taxon>Bacillales</taxon>
        <taxon>Bacillaceae</taxon>
        <taxon>Aeribacillus</taxon>
    </lineage>
</organism>
<reference evidence="2 3" key="1">
    <citation type="submission" date="2016-04" db="EMBL/GenBank/DDBJ databases">
        <title>Draft genome sequence of Aeribacillus pallidus 8m3 from petroleum reservoir.</title>
        <authorList>
            <person name="Poltaraus A.B."/>
            <person name="Nazina T.N."/>
            <person name="Tourova T.P."/>
            <person name="Malakho S.M."/>
            <person name="Korshunova A.V."/>
            <person name="Sokolova D.S."/>
        </authorList>
    </citation>
    <scope>NUCLEOTIDE SEQUENCE [LARGE SCALE GENOMIC DNA]</scope>
    <source>
        <strain evidence="2 3">8m3</strain>
    </source>
</reference>
<evidence type="ECO:0000313" key="1">
    <source>
        <dbReference type="EMBL" id="ASS90121.1"/>
    </source>
</evidence>
<dbReference type="Pfam" id="PF10719">
    <property type="entry name" value="ComFB"/>
    <property type="match status" value="1"/>
</dbReference>
<dbReference type="Proteomes" id="UP000214606">
    <property type="component" value="Chromosome"/>
</dbReference>
<protein>
    <submittedName>
        <fullName evidence="1 2">Competence protein ComF</fullName>
    </submittedName>
</protein>
<keyword evidence="3" id="KW-1185">Reference proteome</keyword>
<dbReference type="InterPro" id="IPR019657">
    <property type="entry name" value="ComFB"/>
</dbReference>
<gene>
    <name evidence="1" type="ORF">AP3564_07665</name>
    <name evidence="2" type="ORF">AZI98_00305</name>
</gene>
<dbReference type="OrthoDB" id="5616024at2"/>
<dbReference type="AlphaFoldDB" id="A0A165Z9P2"/>
<dbReference type="EMBL" id="CP017703">
    <property type="protein sequence ID" value="ASS90121.1"/>
    <property type="molecule type" value="Genomic_DNA"/>
</dbReference>
<name>A0A165Z9P2_9BACI</name>
<sequence length="91" mass="10645">MIVNALEKIMEELLDEYIDQFHMECTCPTCRNDVLALVLNRVQPRYVTSEDKITYVRAEFFDRQQMTSLLVSLAECARIVSENPRCDNRKA</sequence>
<dbReference type="GeneID" id="301124862"/>
<accession>A0A165Z9P2</accession>
<dbReference type="KEGG" id="apak:AP3564_07665"/>
<dbReference type="EMBL" id="LWBR01000001">
    <property type="protein sequence ID" value="KZN98019.1"/>
    <property type="molecule type" value="Genomic_DNA"/>
</dbReference>
<dbReference type="Proteomes" id="UP000076476">
    <property type="component" value="Unassembled WGS sequence"/>
</dbReference>
<evidence type="ECO:0000313" key="2">
    <source>
        <dbReference type="EMBL" id="KZN98019.1"/>
    </source>
</evidence>
<dbReference type="STRING" id="33936.AZI98_00305"/>
<evidence type="ECO:0000313" key="4">
    <source>
        <dbReference type="Proteomes" id="UP000214606"/>
    </source>
</evidence>
<reference evidence="1 4" key="2">
    <citation type="submission" date="2016-10" db="EMBL/GenBank/DDBJ databases">
        <title>The whole genome sequencing and assembly of Aeribacillus pallidus KCTC3564 strain.</title>
        <authorList>
            <person name="Lee Y.-J."/>
            <person name="Park M.-K."/>
            <person name="Yi H."/>
            <person name="Bahn Y.-S."/>
            <person name="Kim J.F."/>
            <person name="Lee D.-W."/>
        </authorList>
    </citation>
    <scope>NUCLEOTIDE SEQUENCE [LARGE SCALE GENOMIC DNA]</scope>
    <source>
        <strain evidence="1 4">KCTC3564</strain>
    </source>
</reference>